<dbReference type="Proteomes" id="UP001295469">
    <property type="component" value="Chromosome C01"/>
</dbReference>
<evidence type="ECO:0000313" key="1">
    <source>
        <dbReference type="EMBL" id="CAF2079318.1"/>
    </source>
</evidence>
<organism evidence="1">
    <name type="scientific">Brassica napus</name>
    <name type="common">Rape</name>
    <dbReference type="NCBI Taxonomy" id="3708"/>
    <lineage>
        <taxon>Eukaryota</taxon>
        <taxon>Viridiplantae</taxon>
        <taxon>Streptophyta</taxon>
        <taxon>Embryophyta</taxon>
        <taxon>Tracheophyta</taxon>
        <taxon>Spermatophyta</taxon>
        <taxon>Magnoliopsida</taxon>
        <taxon>eudicotyledons</taxon>
        <taxon>Gunneridae</taxon>
        <taxon>Pentapetalae</taxon>
        <taxon>rosids</taxon>
        <taxon>malvids</taxon>
        <taxon>Brassicales</taxon>
        <taxon>Brassicaceae</taxon>
        <taxon>Brassiceae</taxon>
        <taxon>Brassica</taxon>
    </lineage>
</organism>
<protein>
    <submittedName>
        <fullName evidence="1">(rape) hypothetical protein</fullName>
    </submittedName>
</protein>
<name>A0A816RXJ5_BRANA</name>
<reference evidence="1" key="1">
    <citation type="submission" date="2021-01" db="EMBL/GenBank/DDBJ databases">
        <authorList>
            <consortium name="Genoscope - CEA"/>
            <person name="William W."/>
        </authorList>
    </citation>
    <scope>NUCLEOTIDE SEQUENCE</scope>
</reference>
<proteinExistence type="predicted"/>
<dbReference type="AlphaFoldDB" id="A0A816RXJ5"/>
<accession>A0A816RXJ5</accession>
<gene>
    <name evidence="1" type="ORF">DARMORV10_C01P51900.1</name>
</gene>
<dbReference type="EMBL" id="HG994365">
    <property type="protein sequence ID" value="CAF2079318.1"/>
    <property type="molecule type" value="Genomic_DNA"/>
</dbReference>
<sequence length="116" mass="13116">MSLVFSIIVTGKYAPITASKRSLNKRKSVKIYVPLNLDLVPKTRVRLSLTWLQGKRDFGGLFKKLTQNIGEAGQGRNLRRATARLPVTVWNGCNNGTMRMVGLARILRGQKYQWRA</sequence>